<comment type="caution">
    <text evidence="2">The sequence shown here is derived from an EMBL/GenBank/DDBJ whole genome shotgun (WGS) entry which is preliminary data.</text>
</comment>
<proteinExistence type="predicted"/>
<reference evidence="2 3" key="1">
    <citation type="journal article" date="2021" name="Elife">
        <title>Chloroplast acquisition without the gene transfer in kleptoplastic sea slugs, Plakobranchus ocellatus.</title>
        <authorList>
            <person name="Maeda T."/>
            <person name="Takahashi S."/>
            <person name="Yoshida T."/>
            <person name="Shimamura S."/>
            <person name="Takaki Y."/>
            <person name="Nagai Y."/>
            <person name="Toyoda A."/>
            <person name="Suzuki Y."/>
            <person name="Arimoto A."/>
            <person name="Ishii H."/>
            <person name="Satoh N."/>
            <person name="Nishiyama T."/>
            <person name="Hasebe M."/>
            <person name="Maruyama T."/>
            <person name="Minagawa J."/>
            <person name="Obokata J."/>
            <person name="Shigenobu S."/>
        </authorList>
    </citation>
    <scope>NUCLEOTIDE SEQUENCE [LARGE SCALE GENOMIC DNA]</scope>
</reference>
<dbReference type="AlphaFoldDB" id="A0AAV3Y3D6"/>
<sequence length="175" mass="17627">MLELPDWGFPVEALKTRHSGSHVCELRRRDLGYPGTGRLHVCQTGGAGYHYSHGNHTVDTRFETSRHVPDLLPEGGSDYFVHVVFVDDLLEKPSLYYGGGGVDGGGGGGYDGGGGGGVGDCGDGGGGYGGRDGAGGSDGVGGDGDGDSGDPCDGDSGDPCDGDGDSGDRWGGDET</sequence>
<feature type="compositionally biased region" description="Basic and acidic residues" evidence="1">
    <location>
        <begin position="166"/>
        <end position="175"/>
    </location>
</feature>
<feature type="compositionally biased region" description="Acidic residues" evidence="1">
    <location>
        <begin position="144"/>
        <end position="165"/>
    </location>
</feature>
<organism evidence="2 3">
    <name type="scientific">Plakobranchus ocellatus</name>
    <dbReference type="NCBI Taxonomy" id="259542"/>
    <lineage>
        <taxon>Eukaryota</taxon>
        <taxon>Metazoa</taxon>
        <taxon>Spiralia</taxon>
        <taxon>Lophotrochozoa</taxon>
        <taxon>Mollusca</taxon>
        <taxon>Gastropoda</taxon>
        <taxon>Heterobranchia</taxon>
        <taxon>Euthyneura</taxon>
        <taxon>Panpulmonata</taxon>
        <taxon>Sacoglossa</taxon>
        <taxon>Placobranchoidea</taxon>
        <taxon>Plakobranchidae</taxon>
        <taxon>Plakobranchus</taxon>
    </lineage>
</organism>
<evidence type="ECO:0000313" key="3">
    <source>
        <dbReference type="Proteomes" id="UP000735302"/>
    </source>
</evidence>
<name>A0AAV3Y3D6_9GAST</name>
<protein>
    <submittedName>
        <fullName evidence="2">Uncharacterized protein</fullName>
    </submittedName>
</protein>
<dbReference type="Proteomes" id="UP000735302">
    <property type="component" value="Unassembled WGS sequence"/>
</dbReference>
<evidence type="ECO:0000256" key="1">
    <source>
        <dbReference type="SAM" id="MobiDB-lite"/>
    </source>
</evidence>
<feature type="compositionally biased region" description="Gly residues" evidence="1">
    <location>
        <begin position="123"/>
        <end position="143"/>
    </location>
</feature>
<gene>
    <name evidence="2" type="ORF">PoB_000404500</name>
</gene>
<evidence type="ECO:0000313" key="2">
    <source>
        <dbReference type="EMBL" id="GFN77539.1"/>
    </source>
</evidence>
<accession>A0AAV3Y3D6</accession>
<dbReference type="EMBL" id="BLXT01000492">
    <property type="protein sequence ID" value="GFN77539.1"/>
    <property type="molecule type" value="Genomic_DNA"/>
</dbReference>
<feature type="region of interest" description="Disordered" evidence="1">
    <location>
        <begin position="123"/>
        <end position="175"/>
    </location>
</feature>
<keyword evidence="3" id="KW-1185">Reference proteome</keyword>